<proteinExistence type="predicted"/>
<feature type="compositionally biased region" description="Basic and acidic residues" evidence="5">
    <location>
        <begin position="291"/>
        <end position="316"/>
    </location>
</feature>
<dbReference type="PROSITE" id="PS51805">
    <property type="entry name" value="EPHD"/>
    <property type="match status" value="1"/>
</dbReference>
<keyword evidence="1" id="KW-0479">Metal-binding</keyword>
<keyword evidence="2 4" id="KW-0863">Zinc-finger</keyword>
<evidence type="ECO:0000256" key="5">
    <source>
        <dbReference type="SAM" id="MobiDB-lite"/>
    </source>
</evidence>
<dbReference type="Pfam" id="PF13771">
    <property type="entry name" value="zf-HC5HC2H"/>
    <property type="match status" value="1"/>
</dbReference>
<evidence type="ECO:0000313" key="8">
    <source>
        <dbReference type="EMBL" id="CAG9804766.1"/>
    </source>
</evidence>
<evidence type="ECO:0000256" key="1">
    <source>
        <dbReference type="ARBA" id="ARBA00022723"/>
    </source>
</evidence>
<dbReference type="InterPro" id="IPR013083">
    <property type="entry name" value="Znf_RING/FYVE/PHD"/>
</dbReference>
<reference evidence="8" key="1">
    <citation type="submission" date="2022-01" db="EMBL/GenBank/DDBJ databases">
        <authorList>
            <person name="King R."/>
        </authorList>
    </citation>
    <scope>NUCLEOTIDE SEQUENCE</scope>
</reference>
<keyword evidence="3" id="KW-0862">Zinc</keyword>
<dbReference type="InterPro" id="IPR001841">
    <property type="entry name" value="Znf_RING"/>
</dbReference>
<dbReference type="GO" id="GO:0005634">
    <property type="term" value="C:nucleus"/>
    <property type="evidence" value="ECO:0007669"/>
    <property type="project" value="TreeGrafter"/>
</dbReference>
<sequence>MMEKASFDCCILCKTKTLDELNYGELYSDENIAAHLFCMLFGPGLLQNGSDNEGFEGFLQEDIRTEARRVQPLKCRFCKQRGANLGCTIQTCRAAYHTKCAIENNIVFEFTSKYRTYCNKHKKIKQIDNKKLDSECGMCYDSLIKKFPDAVLSPCCRNSWFHKKCMQKYALSSALLFKCPLCGSKKTEEWMKLGIFFPIRDAAWELEENAYQEFYEPIKLSCEDMKCKNKCLHAGEMHMWRLCQFCGAAGIHEQCFQGSPNDKYTCKGCEDVFNRPKSDTASESEGVEDTESNKSIETDQVQQDKLDNNDDNEKPKSYAATIFGESDVSSDDEVWKQCPQKINNMKHIKSKKKRHKVMYSDSDLSDEENQPPSKKVKSKYKKKEQLKQQSIANILLGESDASDDSDFDCTLIIL</sequence>
<dbReference type="GO" id="GO:0008270">
    <property type="term" value="F:zinc ion binding"/>
    <property type="evidence" value="ECO:0007669"/>
    <property type="project" value="UniProtKB-KW"/>
</dbReference>
<dbReference type="InterPro" id="IPR051188">
    <property type="entry name" value="PHD-type_Zinc_Finger"/>
</dbReference>
<dbReference type="PANTHER" id="PTHR12420:SF42">
    <property type="entry name" value="G2_M PHASE-SPECIFIC E3 UBIQUITIN-PROTEIN LIGASE"/>
    <property type="match status" value="1"/>
</dbReference>
<dbReference type="EMBL" id="OU895878">
    <property type="protein sequence ID" value="CAG9804766.1"/>
    <property type="molecule type" value="Genomic_DNA"/>
</dbReference>
<feature type="domain" description="RING-type" evidence="6">
    <location>
        <begin position="136"/>
        <end position="182"/>
    </location>
</feature>
<dbReference type="InterPro" id="IPR011011">
    <property type="entry name" value="Znf_FYVE_PHD"/>
</dbReference>
<evidence type="ECO:0000256" key="3">
    <source>
        <dbReference type="ARBA" id="ARBA00022833"/>
    </source>
</evidence>
<dbReference type="AlphaFoldDB" id="A0A9N9RX63"/>
<evidence type="ECO:0000259" key="6">
    <source>
        <dbReference type="PROSITE" id="PS50089"/>
    </source>
</evidence>
<evidence type="ECO:0000259" key="7">
    <source>
        <dbReference type="PROSITE" id="PS51805"/>
    </source>
</evidence>
<dbReference type="Gene3D" id="3.30.40.10">
    <property type="entry name" value="Zinc/RING finger domain, C3HC4 (zinc finger)"/>
    <property type="match status" value="2"/>
</dbReference>
<dbReference type="SUPFAM" id="SSF57903">
    <property type="entry name" value="FYVE/PHD zinc finger"/>
    <property type="match status" value="1"/>
</dbReference>
<dbReference type="Proteomes" id="UP001153620">
    <property type="component" value="Chromosome 2"/>
</dbReference>
<dbReference type="InterPro" id="IPR001965">
    <property type="entry name" value="Znf_PHD"/>
</dbReference>
<feature type="domain" description="PHD-type" evidence="7">
    <location>
        <begin position="7"/>
        <end position="122"/>
    </location>
</feature>
<keyword evidence="9" id="KW-1185">Reference proteome</keyword>
<organism evidence="8 9">
    <name type="scientific">Chironomus riparius</name>
    <dbReference type="NCBI Taxonomy" id="315576"/>
    <lineage>
        <taxon>Eukaryota</taxon>
        <taxon>Metazoa</taxon>
        <taxon>Ecdysozoa</taxon>
        <taxon>Arthropoda</taxon>
        <taxon>Hexapoda</taxon>
        <taxon>Insecta</taxon>
        <taxon>Pterygota</taxon>
        <taxon>Neoptera</taxon>
        <taxon>Endopterygota</taxon>
        <taxon>Diptera</taxon>
        <taxon>Nematocera</taxon>
        <taxon>Chironomoidea</taxon>
        <taxon>Chironomidae</taxon>
        <taxon>Chironominae</taxon>
        <taxon>Chironomus</taxon>
    </lineage>
</organism>
<evidence type="ECO:0000256" key="4">
    <source>
        <dbReference type="PROSITE-ProRule" id="PRU00175"/>
    </source>
</evidence>
<dbReference type="InterPro" id="IPR034732">
    <property type="entry name" value="EPHD"/>
</dbReference>
<dbReference type="SMART" id="SM00249">
    <property type="entry name" value="PHD"/>
    <property type="match status" value="1"/>
</dbReference>
<dbReference type="PANTHER" id="PTHR12420">
    <property type="entry name" value="PHD FINGER PROTEIN"/>
    <property type="match status" value="1"/>
</dbReference>
<accession>A0A9N9RX63</accession>
<name>A0A9N9RX63_9DIPT</name>
<feature type="region of interest" description="Disordered" evidence="5">
    <location>
        <begin position="346"/>
        <end position="382"/>
    </location>
</feature>
<feature type="compositionally biased region" description="Basic residues" evidence="5">
    <location>
        <begin position="346"/>
        <end position="357"/>
    </location>
</feature>
<evidence type="ECO:0000256" key="2">
    <source>
        <dbReference type="ARBA" id="ARBA00022771"/>
    </source>
</evidence>
<gene>
    <name evidence="8" type="ORF">CHIRRI_LOCUS7645</name>
</gene>
<feature type="region of interest" description="Disordered" evidence="5">
    <location>
        <begin position="277"/>
        <end position="316"/>
    </location>
</feature>
<protein>
    <recommendedName>
        <fullName evidence="10">G2/M phase-specific E3 ubiquitin-protein ligase</fullName>
    </recommendedName>
</protein>
<dbReference type="PROSITE" id="PS50089">
    <property type="entry name" value="ZF_RING_2"/>
    <property type="match status" value="1"/>
</dbReference>
<evidence type="ECO:0000313" key="9">
    <source>
        <dbReference type="Proteomes" id="UP001153620"/>
    </source>
</evidence>
<reference evidence="8" key="2">
    <citation type="submission" date="2022-10" db="EMBL/GenBank/DDBJ databases">
        <authorList>
            <consortium name="ENA_rothamsted_submissions"/>
            <consortium name="culmorum"/>
            <person name="King R."/>
        </authorList>
    </citation>
    <scope>NUCLEOTIDE SEQUENCE</scope>
</reference>
<dbReference type="OrthoDB" id="512616at2759"/>
<evidence type="ECO:0008006" key="10">
    <source>
        <dbReference type="Google" id="ProtNLM"/>
    </source>
</evidence>